<evidence type="ECO:0000313" key="3">
    <source>
        <dbReference type="Proteomes" id="UP000474061"/>
    </source>
</evidence>
<protein>
    <submittedName>
        <fullName evidence="1">DUF2815 domain-containing protein</fullName>
    </submittedName>
</protein>
<dbReference type="AlphaFoldDB" id="A0A9Q4QQR0"/>
<feature type="non-terminal residue" evidence="1">
    <location>
        <position position="1"/>
    </location>
</feature>
<evidence type="ECO:0000313" key="1">
    <source>
        <dbReference type="EMBL" id="MRU22629.1"/>
    </source>
</evidence>
<reference evidence="1" key="2">
    <citation type="journal article" date="2020" name="Appl. Environ. Microbiol.">
        <title>Multiple intercontinental introductions associated with the emergence of a plant pathogen in Europe.</title>
        <authorList>
            <person name="Landa B.B."/>
            <person name="Castillo A.I."/>
            <person name="Giampetruzzi A."/>
            <person name="Kahn A."/>
            <person name="Roman-Ecija M."/>
            <person name="Velasco-Amo M.P."/>
            <person name="Navas-Cortes J.A."/>
            <person name="Marco-Noales E."/>
            <person name="Barbe S."/>
            <person name="Moralejo E."/>
            <person name="Coletta-Filho H.D."/>
            <person name="Saldarelli P."/>
            <person name="Saponari M."/>
            <person name="Almeida R.P.P."/>
        </authorList>
    </citation>
    <scope>NUCLEOTIDE SEQUENCE</scope>
    <source>
        <strain evidence="1">XYL1981</strain>
    </source>
</reference>
<proteinExistence type="predicted"/>
<dbReference type="EMBL" id="VDCJ01000117">
    <property type="protein sequence ID" value="MRU22629.1"/>
    <property type="molecule type" value="Genomic_DNA"/>
</dbReference>
<organism evidence="1 3">
    <name type="scientific">Xylella fastidiosa subsp. multiplex</name>
    <dbReference type="NCBI Taxonomy" id="644357"/>
    <lineage>
        <taxon>Bacteria</taxon>
        <taxon>Pseudomonadati</taxon>
        <taxon>Pseudomonadota</taxon>
        <taxon>Gammaproteobacteria</taxon>
        <taxon>Lysobacterales</taxon>
        <taxon>Lysobacteraceae</taxon>
        <taxon>Xylella</taxon>
    </lineage>
</organism>
<gene>
    <name evidence="1" type="ORF">FG476_00485</name>
    <name evidence="2" type="ORF">FG476_00665</name>
</gene>
<comment type="caution">
    <text evidence="1">The sequence shown here is derived from an EMBL/GenBank/DDBJ whole genome shotgun (WGS) entry which is preliminary data.</text>
</comment>
<dbReference type="EMBL" id="VDCJ01000155">
    <property type="protein sequence ID" value="MRU22663.1"/>
    <property type="molecule type" value="Genomic_DNA"/>
</dbReference>
<accession>A0A9Q4QQR0</accession>
<sequence length="24" mass="2681">SVEDFEDLSNVAELVDVEEAMPWG</sequence>
<name>A0A9Q4QQR0_XYLFS</name>
<evidence type="ECO:0000313" key="2">
    <source>
        <dbReference type="EMBL" id="MRU22663.1"/>
    </source>
</evidence>
<reference evidence="1" key="1">
    <citation type="submission" date="2019-05" db="EMBL/GenBank/DDBJ databases">
        <authorList>
            <person name="Castillo A."/>
            <person name="Giampetruzzi A."/>
            <person name="Landa B."/>
            <person name="Saponari M."/>
            <person name="Almeida R.P.P."/>
            <person name="Moralejo E."/>
            <person name="Marco-Noales E."/>
            <person name="Velasco-Amo M.P."/>
            <person name="Roman-Ecija M."/>
            <person name="Navarro I."/>
            <person name="Monterde A."/>
            <person name="Barbe S."/>
        </authorList>
    </citation>
    <scope>NUCLEOTIDE SEQUENCE</scope>
    <source>
        <strain evidence="1">XYL1981</strain>
    </source>
</reference>
<dbReference type="Proteomes" id="UP000474061">
    <property type="component" value="Unassembled WGS sequence"/>
</dbReference>